<keyword evidence="5 6" id="KW-0472">Membrane</keyword>
<feature type="transmembrane region" description="Helical" evidence="6">
    <location>
        <begin position="20"/>
        <end position="45"/>
    </location>
</feature>
<sequence length="116" mass="12721">MLIEVFYILFFFFAGEFVSHFLGGFIPGSVIGMILLFLALVAGWVKPLKVKKISTFLTQNMGIFFLPAGVGLMNALGIISKYWVVIVTACVVSTVLVIATVGIVQQKMGKEIKEDE</sequence>
<evidence type="ECO:0000256" key="1">
    <source>
        <dbReference type="ARBA" id="ARBA00004651"/>
    </source>
</evidence>
<dbReference type="PANTHER" id="PTHR33931:SF2">
    <property type="entry name" value="HOLIN-LIKE PROTEIN CIDA"/>
    <property type="match status" value="1"/>
</dbReference>
<evidence type="ECO:0000256" key="2">
    <source>
        <dbReference type="ARBA" id="ARBA00022475"/>
    </source>
</evidence>
<dbReference type="AlphaFoldDB" id="A0A1T5DNZ1"/>
<comment type="subcellular location">
    <subcellularLocation>
        <location evidence="1">Cell membrane</location>
        <topology evidence="1">Multi-pass membrane protein</topology>
    </subcellularLocation>
</comment>
<dbReference type="Pfam" id="PF03788">
    <property type="entry name" value="LrgA"/>
    <property type="match status" value="1"/>
</dbReference>
<name>A0A1T5DNZ1_9BACT</name>
<evidence type="ECO:0000256" key="5">
    <source>
        <dbReference type="ARBA" id="ARBA00023136"/>
    </source>
</evidence>
<gene>
    <name evidence="7" type="ORF">SAMN05660349_02549</name>
</gene>
<evidence type="ECO:0000256" key="6">
    <source>
        <dbReference type="SAM" id="Phobius"/>
    </source>
</evidence>
<evidence type="ECO:0000313" key="7">
    <source>
        <dbReference type="EMBL" id="SKB73432.1"/>
    </source>
</evidence>
<dbReference type="InterPro" id="IPR005538">
    <property type="entry name" value="LrgA/CidA"/>
</dbReference>
<keyword evidence="4 6" id="KW-1133">Transmembrane helix</keyword>
<protein>
    <submittedName>
        <fullName evidence="7">Holin-like protein</fullName>
    </submittedName>
</protein>
<evidence type="ECO:0000313" key="8">
    <source>
        <dbReference type="Proteomes" id="UP000190852"/>
    </source>
</evidence>
<keyword evidence="3 6" id="KW-0812">Transmembrane</keyword>
<reference evidence="8" key="1">
    <citation type="submission" date="2017-02" db="EMBL/GenBank/DDBJ databases">
        <authorList>
            <person name="Varghese N."/>
            <person name="Submissions S."/>
        </authorList>
    </citation>
    <scope>NUCLEOTIDE SEQUENCE [LARGE SCALE GENOMIC DNA]</scope>
    <source>
        <strain evidence="8">DSM 24967</strain>
    </source>
</reference>
<accession>A0A1T5DNZ1</accession>
<feature type="transmembrane region" description="Helical" evidence="6">
    <location>
        <begin position="57"/>
        <end position="76"/>
    </location>
</feature>
<dbReference type="GO" id="GO:0005886">
    <property type="term" value="C:plasma membrane"/>
    <property type="evidence" value="ECO:0007669"/>
    <property type="project" value="UniProtKB-SubCell"/>
</dbReference>
<dbReference type="EMBL" id="FUYQ01000020">
    <property type="protein sequence ID" value="SKB73432.1"/>
    <property type="molecule type" value="Genomic_DNA"/>
</dbReference>
<organism evidence="7 8">
    <name type="scientific">Parabacteroides chartae</name>
    <dbReference type="NCBI Taxonomy" id="1037355"/>
    <lineage>
        <taxon>Bacteria</taxon>
        <taxon>Pseudomonadati</taxon>
        <taxon>Bacteroidota</taxon>
        <taxon>Bacteroidia</taxon>
        <taxon>Bacteroidales</taxon>
        <taxon>Tannerellaceae</taxon>
        <taxon>Parabacteroides</taxon>
    </lineage>
</organism>
<evidence type="ECO:0000256" key="3">
    <source>
        <dbReference type="ARBA" id="ARBA00022692"/>
    </source>
</evidence>
<dbReference type="Proteomes" id="UP000190852">
    <property type="component" value="Unassembled WGS sequence"/>
</dbReference>
<keyword evidence="2" id="KW-1003">Cell membrane</keyword>
<feature type="transmembrane region" description="Helical" evidence="6">
    <location>
        <begin position="82"/>
        <end position="104"/>
    </location>
</feature>
<dbReference type="PANTHER" id="PTHR33931">
    <property type="entry name" value="HOLIN-LIKE PROTEIN CIDA-RELATED"/>
    <property type="match status" value="1"/>
</dbReference>
<proteinExistence type="predicted"/>
<keyword evidence="8" id="KW-1185">Reference proteome</keyword>
<dbReference type="RefSeq" id="WP_079683982.1">
    <property type="nucleotide sequence ID" value="NZ_FUYQ01000020.1"/>
</dbReference>
<evidence type="ECO:0000256" key="4">
    <source>
        <dbReference type="ARBA" id="ARBA00022989"/>
    </source>
</evidence>